<name>A0A3A9JVW3_9BACI</name>
<dbReference type="Pfam" id="PF22483">
    <property type="entry name" value="Mu-transpos_C_2"/>
    <property type="match status" value="1"/>
</dbReference>
<accession>A0A3A9JVW3</accession>
<dbReference type="OrthoDB" id="92877at2"/>
<dbReference type="PANTHER" id="PTHR35004">
    <property type="entry name" value="TRANSPOSASE RV3428C-RELATED"/>
    <property type="match status" value="1"/>
</dbReference>
<sequence>MLDVHTKFIEHVDFIPSVFTYDNMRTVVKSFIGTEKTITDSMLNLSNYYQFNIRLCEARKGNEKGHVERSVEFIRRKAFSSQHSFSSLEEAQTHLLHTLIKLNERHHHEHKEKHIDLLKLEKRKAKQVTMMPFDSAELIECRIDKYSTVVINQNHYSVPEGYVGTYIKTKVGAETIKLFIKGDLVAKHRRNWGIHQWEMNIYHYLDTFKKKKGAIAQSECLRQAPSKVKKLYTDYYIGKEKGVSIVARASFVLLANLSNLVTTMESFSFTVSGVHSHSHDIWQFVKQYTTPQDS</sequence>
<dbReference type="EMBL" id="PDOE01000023">
    <property type="protein sequence ID" value="RKL65074.1"/>
    <property type="molecule type" value="Genomic_DNA"/>
</dbReference>
<comment type="caution">
    <text evidence="2">The sequence shown here is derived from an EMBL/GenBank/DDBJ whole genome shotgun (WGS) entry which is preliminary data.</text>
</comment>
<keyword evidence="3" id="KW-1185">Reference proteome</keyword>
<protein>
    <recommendedName>
        <fullName evidence="1">Transposase for insertion sequence element IS21-like C-terminal domain-containing protein</fullName>
    </recommendedName>
</protein>
<feature type="domain" description="Transposase for insertion sequence element IS21-like C-terminal" evidence="1">
    <location>
        <begin position="132"/>
        <end position="197"/>
    </location>
</feature>
<evidence type="ECO:0000313" key="2">
    <source>
        <dbReference type="EMBL" id="RKL65074.1"/>
    </source>
</evidence>
<dbReference type="AlphaFoldDB" id="A0A3A9JVW3"/>
<dbReference type="InterPro" id="IPR054353">
    <property type="entry name" value="IstA-like_C"/>
</dbReference>
<reference evidence="2 3" key="1">
    <citation type="submission" date="2017-10" db="EMBL/GenBank/DDBJ databases">
        <title>Bacillus sp. nov., a halophilic bacterium isolated from a Keqin Lake.</title>
        <authorList>
            <person name="Wang H."/>
        </authorList>
    </citation>
    <scope>NUCLEOTIDE SEQUENCE [LARGE SCALE GENOMIC DNA]</scope>
    <source>
        <strain evidence="2 3">KCTC 13187</strain>
    </source>
</reference>
<proteinExistence type="predicted"/>
<gene>
    <name evidence="2" type="ORF">CR203_22670</name>
</gene>
<organism evidence="2 3">
    <name type="scientific">Salipaludibacillus neizhouensis</name>
    <dbReference type="NCBI Taxonomy" id="885475"/>
    <lineage>
        <taxon>Bacteria</taxon>
        <taxon>Bacillati</taxon>
        <taxon>Bacillota</taxon>
        <taxon>Bacilli</taxon>
        <taxon>Bacillales</taxon>
        <taxon>Bacillaceae</taxon>
    </lineage>
</organism>
<evidence type="ECO:0000313" key="3">
    <source>
        <dbReference type="Proteomes" id="UP000281498"/>
    </source>
</evidence>
<dbReference type="Proteomes" id="UP000281498">
    <property type="component" value="Unassembled WGS sequence"/>
</dbReference>
<evidence type="ECO:0000259" key="1">
    <source>
        <dbReference type="Pfam" id="PF22483"/>
    </source>
</evidence>